<dbReference type="Proteomes" id="UP000308652">
    <property type="component" value="Unassembled WGS sequence"/>
</dbReference>
<dbReference type="EMBL" id="ML213590">
    <property type="protein sequence ID" value="TFK44873.1"/>
    <property type="molecule type" value="Genomic_DNA"/>
</dbReference>
<dbReference type="STRING" id="68775.A0A5C3MJL5"/>
<dbReference type="OrthoDB" id="2606310at2759"/>
<protein>
    <submittedName>
        <fullName evidence="1">Uncharacterized protein</fullName>
    </submittedName>
</protein>
<reference evidence="1 2" key="1">
    <citation type="journal article" date="2019" name="Nat. Ecol. Evol.">
        <title>Megaphylogeny resolves global patterns of mushroom evolution.</title>
        <authorList>
            <person name="Varga T."/>
            <person name="Krizsan K."/>
            <person name="Foldi C."/>
            <person name="Dima B."/>
            <person name="Sanchez-Garcia M."/>
            <person name="Sanchez-Ramirez S."/>
            <person name="Szollosi G.J."/>
            <person name="Szarkandi J.G."/>
            <person name="Papp V."/>
            <person name="Albert L."/>
            <person name="Andreopoulos W."/>
            <person name="Angelini C."/>
            <person name="Antonin V."/>
            <person name="Barry K.W."/>
            <person name="Bougher N.L."/>
            <person name="Buchanan P."/>
            <person name="Buyck B."/>
            <person name="Bense V."/>
            <person name="Catcheside P."/>
            <person name="Chovatia M."/>
            <person name="Cooper J."/>
            <person name="Damon W."/>
            <person name="Desjardin D."/>
            <person name="Finy P."/>
            <person name="Geml J."/>
            <person name="Haridas S."/>
            <person name="Hughes K."/>
            <person name="Justo A."/>
            <person name="Karasinski D."/>
            <person name="Kautmanova I."/>
            <person name="Kiss B."/>
            <person name="Kocsube S."/>
            <person name="Kotiranta H."/>
            <person name="LaButti K.M."/>
            <person name="Lechner B.E."/>
            <person name="Liimatainen K."/>
            <person name="Lipzen A."/>
            <person name="Lukacs Z."/>
            <person name="Mihaltcheva S."/>
            <person name="Morgado L.N."/>
            <person name="Niskanen T."/>
            <person name="Noordeloos M.E."/>
            <person name="Ohm R.A."/>
            <person name="Ortiz-Santana B."/>
            <person name="Ovrebo C."/>
            <person name="Racz N."/>
            <person name="Riley R."/>
            <person name="Savchenko A."/>
            <person name="Shiryaev A."/>
            <person name="Soop K."/>
            <person name="Spirin V."/>
            <person name="Szebenyi C."/>
            <person name="Tomsovsky M."/>
            <person name="Tulloss R.E."/>
            <person name="Uehling J."/>
            <person name="Grigoriev I.V."/>
            <person name="Vagvolgyi C."/>
            <person name="Papp T."/>
            <person name="Martin F.M."/>
            <person name="Miettinen O."/>
            <person name="Hibbett D.S."/>
            <person name="Nagy L.G."/>
        </authorList>
    </citation>
    <scope>NUCLEOTIDE SEQUENCE [LARGE SCALE GENOMIC DNA]</scope>
    <source>
        <strain evidence="1 2">CBS 166.37</strain>
    </source>
</reference>
<evidence type="ECO:0000313" key="1">
    <source>
        <dbReference type="EMBL" id="TFK44873.1"/>
    </source>
</evidence>
<gene>
    <name evidence="1" type="ORF">BDQ12DRAFT_673732</name>
</gene>
<organism evidence="1 2">
    <name type="scientific">Crucibulum laeve</name>
    <dbReference type="NCBI Taxonomy" id="68775"/>
    <lineage>
        <taxon>Eukaryota</taxon>
        <taxon>Fungi</taxon>
        <taxon>Dikarya</taxon>
        <taxon>Basidiomycota</taxon>
        <taxon>Agaricomycotina</taxon>
        <taxon>Agaricomycetes</taxon>
        <taxon>Agaricomycetidae</taxon>
        <taxon>Agaricales</taxon>
        <taxon>Agaricineae</taxon>
        <taxon>Nidulariaceae</taxon>
        <taxon>Crucibulum</taxon>
    </lineage>
</organism>
<dbReference type="AlphaFoldDB" id="A0A5C3MJL5"/>
<sequence length="351" mass="40657">MISWISIYISRTNFTSRLYFLPCWFIGYLSKMLPYFPLTELTTELALEIIRLAATPAPDENLHRRRGYYSTALSLCSVSSTIRRATMPYLLHTIILSSSSDVLSFIDSLRLQKQHMFHGSRLAVQYSHFVRRFWSTECWEPLVDSHAHDMLDYTTLYDVIRGVESLGLNFLSLHLLYNGLSAPLSNPREDWFCRRVTLAGLFWRWKPLTSTSEGLAFLRQITHLNLWIPDHQIDPLSPNRSPIPRWVEQVPFALMPNLIHFSCPLLTNQKLQLGHNPYYTPTEVIVYAVDLSCTLDHDPTVFLQWASAPDPLAYGVVLPFRTPILPPDCAHEDWRWEVAYLQGQEDRMLQG</sequence>
<proteinExistence type="predicted"/>
<accession>A0A5C3MJL5</accession>
<keyword evidence="2" id="KW-1185">Reference proteome</keyword>
<name>A0A5C3MJL5_9AGAR</name>
<evidence type="ECO:0000313" key="2">
    <source>
        <dbReference type="Proteomes" id="UP000308652"/>
    </source>
</evidence>